<evidence type="ECO:0000256" key="1">
    <source>
        <dbReference type="ARBA" id="ARBA00012513"/>
    </source>
</evidence>
<evidence type="ECO:0000256" key="7">
    <source>
        <dbReference type="ARBA" id="ARBA00047899"/>
    </source>
</evidence>
<organism evidence="12">
    <name type="scientific">Planktothricoides raciborskii GIHE-MW2</name>
    <dbReference type="NCBI Taxonomy" id="2792601"/>
    <lineage>
        <taxon>Bacteria</taxon>
        <taxon>Bacillati</taxon>
        <taxon>Cyanobacteriota</taxon>
        <taxon>Cyanophyceae</taxon>
        <taxon>Oscillatoriophycideae</taxon>
        <taxon>Oscillatoriales</taxon>
        <taxon>Oscillatoriaceae</taxon>
        <taxon>Planktothricoides</taxon>
    </lineage>
</organism>
<dbReference type="PROSITE" id="PS50011">
    <property type="entry name" value="PROTEIN_KINASE_DOM"/>
    <property type="match status" value="1"/>
</dbReference>
<reference evidence="12" key="1">
    <citation type="submission" date="2024-07" db="EMBL/GenBank/DDBJ databases">
        <authorList>
            <person name="Kim Y.J."/>
            <person name="Jeong J.Y."/>
        </authorList>
    </citation>
    <scope>NUCLEOTIDE SEQUENCE</scope>
    <source>
        <strain evidence="12">GIHE-MW2</strain>
    </source>
</reference>
<accession>A0AAU8JMF4</accession>
<dbReference type="EMBL" id="CP159837">
    <property type="protein sequence ID" value="XCM40006.1"/>
    <property type="molecule type" value="Genomic_DNA"/>
</dbReference>
<dbReference type="PANTHER" id="PTHR24363">
    <property type="entry name" value="SERINE/THREONINE PROTEIN KINASE"/>
    <property type="match status" value="1"/>
</dbReference>
<keyword evidence="2" id="KW-0723">Serine/threonine-protein kinase</keyword>
<comment type="catalytic activity">
    <reaction evidence="7">
        <text>L-threonyl-[protein] + ATP = O-phospho-L-threonyl-[protein] + ADP + H(+)</text>
        <dbReference type="Rhea" id="RHEA:46608"/>
        <dbReference type="Rhea" id="RHEA-COMP:11060"/>
        <dbReference type="Rhea" id="RHEA-COMP:11605"/>
        <dbReference type="ChEBI" id="CHEBI:15378"/>
        <dbReference type="ChEBI" id="CHEBI:30013"/>
        <dbReference type="ChEBI" id="CHEBI:30616"/>
        <dbReference type="ChEBI" id="CHEBI:61977"/>
        <dbReference type="ChEBI" id="CHEBI:456216"/>
        <dbReference type="EC" id="2.7.11.1"/>
    </reaction>
</comment>
<dbReference type="GO" id="GO:0005524">
    <property type="term" value="F:ATP binding"/>
    <property type="evidence" value="ECO:0007669"/>
    <property type="project" value="UniProtKB-UniRule"/>
</dbReference>
<keyword evidence="3 12" id="KW-0808">Transferase</keyword>
<dbReference type="SMART" id="SM00220">
    <property type="entry name" value="S_TKc"/>
    <property type="match status" value="1"/>
</dbReference>
<dbReference type="Gene3D" id="1.10.510.10">
    <property type="entry name" value="Transferase(Phosphotransferase) domain 1"/>
    <property type="match status" value="1"/>
</dbReference>
<feature type="domain" description="Protein kinase" evidence="11">
    <location>
        <begin position="11"/>
        <end position="278"/>
    </location>
</feature>
<keyword evidence="10" id="KW-1133">Transmembrane helix</keyword>
<evidence type="ECO:0000256" key="3">
    <source>
        <dbReference type="ARBA" id="ARBA00022679"/>
    </source>
</evidence>
<evidence type="ECO:0000259" key="11">
    <source>
        <dbReference type="PROSITE" id="PS50011"/>
    </source>
</evidence>
<dbReference type="GO" id="GO:0004674">
    <property type="term" value="F:protein serine/threonine kinase activity"/>
    <property type="evidence" value="ECO:0007669"/>
    <property type="project" value="UniProtKB-KW"/>
</dbReference>
<dbReference type="InterPro" id="IPR000719">
    <property type="entry name" value="Prot_kinase_dom"/>
</dbReference>
<comment type="catalytic activity">
    <reaction evidence="8">
        <text>L-seryl-[protein] + ATP = O-phospho-L-seryl-[protein] + ADP + H(+)</text>
        <dbReference type="Rhea" id="RHEA:17989"/>
        <dbReference type="Rhea" id="RHEA-COMP:9863"/>
        <dbReference type="Rhea" id="RHEA-COMP:11604"/>
        <dbReference type="ChEBI" id="CHEBI:15378"/>
        <dbReference type="ChEBI" id="CHEBI:29999"/>
        <dbReference type="ChEBI" id="CHEBI:30616"/>
        <dbReference type="ChEBI" id="CHEBI:83421"/>
        <dbReference type="ChEBI" id="CHEBI:456216"/>
        <dbReference type="EC" id="2.7.11.1"/>
    </reaction>
</comment>
<keyword evidence="10" id="KW-0812">Transmembrane</keyword>
<dbReference type="RefSeq" id="WP_354636360.1">
    <property type="nucleotide sequence ID" value="NZ_CP159837.1"/>
</dbReference>
<protein>
    <recommendedName>
        <fullName evidence="1">non-specific serine/threonine protein kinase</fullName>
        <ecNumber evidence="1">2.7.11.1</ecNumber>
    </recommendedName>
</protein>
<gene>
    <name evidence="12" type="ORF">ABWT76_002980</name>
</gene>
<dbReference type="AlphaFoldDB" id="A0AAU8JMF4"/>
<dbReference type="InterPro" id="IPR011009">
    <property type="entry name" value="Kinase-like_dom_sf"/>
</dbReference>
<dbReference type="EC" id="2.7.11.1" evidence="1"/>
<keyword evidence="4 9" id="KW-0547">Nucleotide-binding</keyword>
<evidence type="ECO:0000256" key="4">
    <source>
        <dbReference type="ARBA" id="ARBA00022741"/>
    </source>
</evidence>
<keyword evidence="5 12" id="KW-0418">Kinase</keyword>
<dbReference type="PANTHER" id="PTHR24363:SF0">
    <property type="entry name" value="SERINE_THREONINE KINASE LIKE DOMAIN CONTAINING 1"/>
    <property type="match status" value="1"/>
</dbReference>
<evidence type="ECO:0000256" key="8">
    <source>
        <dbReference type="ARBA" id="ARBA00048679"/>
    </source>
</evidence>
<feature type="binding site" evidence="9">
    <location>
        <position position="43"/>
    </location>
    <ligand>
        <name>ATP</name>
        <dbReference type="ChEBI" id="CHEBI:30616"/>
    </ligand>
</feature>
<dbReference type="SUPFAM" id="SSF56112">
    <property type="entry name" value="Protein kinase-like (PK-like)"/>
    <property type="match status" value="1"/>
</dbReference>
<evidence type="ECO:0000256" key="10">
    <source>
        <dbReference type="SAM" id="Phobius"/>
    </source>
</evidence>
<dbReference type="InterPro" id="IPR017441">
    <property type="entry name" value="Protein_kinase_ATP_BS"/>
</dbReference>
<dbReference type="PROSITE" id="PS00107">
    <property type="entry name" value="PROTEIN_KINASE_ATP"/>
    <property type="match status" value="1"/>
</dbReference>
<dbReference type="Gene3D" id="3.30.200.20">
    <property type="entry name" value="Phosphorylase Kinase, domain 1"/>
    <property type="match status" value="1"/>
</dbReference>
<dbReference type="Pfam" id="PF00069">
    <property type="entry name" value="Pkinase"/>
    <property type="match status" value="1"/>
</dbReference>
<evidence type="ECO:0000313" key="12">
    <source>
        <dbReference type="EMBL" id="XCM40006.1"/>
    </source>
</evidence>
<proteinExistence type="predicted"/>
<evidence type="ECO:0000256" key="5">
    <source>
        <dbReference type="ARBA" id="ARBA00022777"/>
    </source>
</evidence>
<keyword evidence="6 9" id="KW-0067">ATP-binding</keyword>
<dbReference type="CDD" id="cd14014">
    <property type="entry name" value="STKc_PknB_like"/>
    <property type="match status" value="1"/>
</dbReference>
<keyword evidence="10" id="KW-0472">Membrane</keyword>
<sequence length="338" mass="37820">MITGQILGGHYQIEKFLGKGGFGETYLARDTHLPDRPYRIVKKLKPQSNQPFVLQAAKILFEREAQVLYKLGEPSEVPRQIPKLFAHFEENQEFYLVQEYIEGHDLTEEIPPQNRNKLSEPEVTQLLREILEALEIVHKQNIIHRDIKPANIRRRSSDGKIVLIDFGAVKQIATKPTNQQGTVTFTLPIGTPGYMPDEQEKGYPNFSSDIHAVGMLAIQALTGLLPQQLPRDPNSLEIIWQNQASVSAELAAFLNKMVAYNSAKRYQNATEALSAMTITIISPPPTTVKVANPQNLLLIYLSVFLTAIIGISLGLFIHSSLNNTAPNIPGTPQKPDNW</sequence>
<evidence type="ECO:0000256" key="9">
    <source>
        <dbReference type="PROSITE-ProRule" id="PRU10141"/>
    </source>
</evidence>
<evidence type="ECO:0000256" key="6">
    <source>
        <dbReference type="ARBA" id="ARBA00022840"/>
    </source>
</evidence>
<name>A0AAU8JMF4_9CYAN</name>
<feature type="transmembrane region" description="Helical" evidence="10">
    <location>
        <begin position="297"/>
        <end position="317"/>
    </location>
</feature>
<evidence type="ECO:0000256" key="2">
    <source>
        <dbReference type="ARBA" id="ARBA00022527"/>
    </source>
</evidence>